<dbReference type="PANTHER" id="PTHR46313:SF1">
    <property type="entry name" value="FAD_NAD(P)-BINDING OXIDOREDUCTASE FAMILY PROTEIN"/>
    <property type="match status" value="1"/>
</dbReference>
<organism evidence="3 4">
    <name type="scientific">Riccia fluitans</name>
    <dbReference type="NCBI Taxonomy" id="41844"/>
    <lineage>
        <taxon>Eukaryota</taxon>
        <taxon>Viridiplantae</taxon>
        <taxon>Streptophyta</taxon>
        <taxon>Embryophyta</taxon>
        <taxon>Marchantiophyta</taxon>
        <taxon>Marchantiopsida</taxon>
        <taxon>Marchantiidae</taxon>
        <taxon>Marchantiales</taxon>
        <taxon>Ricciaceae</taxon>
        <taxon>Riccia</taxon>
    </lineage>
</organism>
<dbReference type="Gene3D" id="3.50.50.60">
    <property type="entry name" value="FAD/NAD(P)-binding domain"/>
    <property type="match status" value="2"/>
</dbReference>
<keyword evidence="4" id="KW-1185">Reference proteome</keyword>
<protein>
    <recommendedName>
        <fullName evidence="2">Amine oxidase domain-containing protein</fullName>
    </recommendedName>
</protein>
<evidence type="ECO:0000313" key="4">
    <source>
        <dbReference type="Proteomes" id="UP001605036"/>
    </source>
</evidence>
<dbReference type="InterPro" id="IPR045892">
    <property type="entry name" value="CrtISO-like"/>
</dbReference>
<name>A0ABD1XYP0_9MARC</name>
<accession>A0ABD1XYP0</accession>
<dbReference type="PANTHER" id="PTHR46313">
    <property type="match status" value="1"/>
</dbReference>
<gene>
    <name evidence="3" type="ORF">R1flu_025450</name>
</gene>
<sequence>MMEGITRRSILHHVLPSARSGTVLSSFRATVLQKQHRTPLSRSPGVFIFLKSVNNRRWCRRIQSLRVRAARATEPKTSGATSTKRGRSGKPVEGVEETDVIVVGSGIGGLCCGALLARNGDAVQVFESHTIAGGAAHSFEIKGFHFDSGPSLFSGLSSKGIQANPLAQVLDALGESVECVKYDSWMVHIPEGTFLSRIGPTDFYKDLEVFGGPGAVEEWRMLQEAVKPLSGAAMALPPAALRGDWGVIITAFARYASSLFRSFLRAGTSGGANKLIGPFSDIVDSAGVRNEFVRNWVDLLAFLLSGLKADATLAAEVVYMFGEWYKPGCMLEYPLGGTAAIVNALVRGLQKFGGNIALGSHVDEIVVEAGRAVGVRLRGGRFIKARKAVVTNSSMWDIPSLFRKDLLPDELRKRADETPQCDSFMHLHLGIDAKDLPSDLEVHHIVVNDWDVGVDAPQNVVLISIPSVLDPKLAPPGKHALHAYTPGTEPYSLWRGLDRHSEAYKQLKKERSEVLWRAVERALGPGFDRIKCEVKLEGTPLTHERFLRRSRGTYGPAIRAGQSTFPAHSTPIQNLYCCGDSTFPGIGIPAVAASGLVAANSLTSVWDHIKLLDAIGL</sequence>
<proteinExistence type="predicted"/>
<evidence type="ECO:0000313" key="3">
    <source>
        <dbReference type="EMBL" id="KAL2613758.1"/>
    </source>
</evidence>
<dbReference type="AlphaFoldDB" id="A0ABD1XYP0"/>
<feature type="domain" description="Amine oxidase" evidence="2">
    <location>
        <begin position="107"/>
        <end position="600"/>
    </location>
</feature>
<dbReference type="InterPro" id="IPR036188">
    <property type="entry name" value="FAD/NAD-bd_sf"/>
</dbReference>
<feature type="region of interest" description="Disordered" evidence="1">
    <location>
        <begin position="70"/>
        <end position="92"/>
    </location>
</feature>
<dbReference type="Proteomes" id="UP001605036">
    <property type="component" value="Unassembled WGS sequence"/>
</dbReference>
<reference evidence="3 4" key="1">
    <citation type="submission" date="2024-09" db="EMBL/GenBank/DDBJ databases">
        <title>Chromosome-scale assembly of Riccia fluitans.</title>
        <authorList>
            <person name="Paukszto L."/>
            <person name="Sawicki J."/>
            <person name="Karawczyk K."/>
            <person name="Piernik-Szablinska J."/>
            <person name="Szczecinska M."/>
            <person name="Mazdziarz M."/>
        </authorList>
    </citation>
    <scope>NUCLEOTIDE SEQUENCE [LARGE SCALE GENOMIC DNA]</scope>
    <source>
        <strain evidence="3">Rf_01</strain>
        <tissue evidence="3">Aerial parts of the thallus</tissue>
    </source>
</reference>
<evidence type="ECO:0000259" key="2">
    <source>
        <dbReference type="Pfam" id="PF01593"/>
    </source>
</evidence>
<dbReference type="SUPFAM" id="SSF51905">
    <property type="entry name" value="FAD/NAD(P)-binding domain"/>
    <property type="match status" value="1"/>
</dbReference>
<dbReference type="Pfam" id="PF01593">
    <property type="entry name" value="Amino_oxidase"/>
    <property type="match status" value="1"/>
</dbReference>
<comment type="caution">
    <text evidence="3">The sequence shown here is derived from an EMBL/GenBank/DDBJ whole genome shotgun (WGS) entry which is preliminary data.</text>
</comment>
<evidence type="ECO:0000256" key="1">
    <source>
        <dbReference type="SAM" id="MobiDB-lite"/>
    </source>
</evidence>
<dbReference type="EMBL" id="JBHFFA010000007">
    <property type="protein sequence ID" value="KAL2613758.1"/>
    <property type="molecule type" value="Genomic_DNA"/>
</dbReference>
<dbReference type="InterPro" id="IPR002937">
    <property type="entry name" value="Amino_oxidase"/>
</dbReference>